<name>A0A8X6MPV8_NEPPI</name>
<evidence type="ECO:0000313" key="3">
    <source>
        <dbReference type="Proteomes" id="UP000887013"/>
    </source>
</evidence>
<reference evidence="2" key="1">
    <citation type="submission" date="2020-08" db="EMBL/GenBank/DDBJ databases">
        <title>Multicomponent nature underlies the extraordinary mechanical properties of spider dragline silk.</title>
        <authorList>
            <person name="Kono N."/>
            <person name="Nakamura H."/>
            <person name="Mori M."/>
            <person name="Yoshida Y."/>
            <person name="Ohtoshi R."/>
            <person name="Malay A.D."/>
            <person name="Moran D.A.P."/>
            <person name="Tomita M."/>
            <person name="Numata K."/>
            <person name="Arakawa K."/>
        </authorList>
    </citation>
    <scope>NUCLEOTIDE SEQUENCE</scope>
</reference>
<protein>
    <submittedName>
        <fullName evidence="2">Uncharacterized protein</fullName>
    </submittedName>
</protein>
<proteinExistence type="predicted"/>
<dbReference type="AlphaFoldDB" id="A0A8X6MPV8"/>
<accession>A0A8X6MPV8</accession>
<feature type="region of interest" description="Disordered" evidence="1">
    <location>
        <begin position="157"/>
        <end position="177"/>
    </location>
</feature>
<keyword evidence="3" id="KW-1185">Reference proteome</keyword>
<dbReference type="EMBL" id="BMAW01049666">
    <property type="protein sequence ID" value="GFS71680.1"/>
    <property type="molecule type" value="Genomic_DNA"/>
</dbReference>
<evidence type="ECO:0000256" key="1">
    <source>
        <dbReference type="SAM" id="MobiDB-lite"/>
    </source>
</evidence>
<sequence length="177" mass="20418">MKKLNNLSQLFALRRGSYQLARAWANYPKETGRYVHGVFAEADVGPAEQPSESDPCFLWKFMKTRGDYNLVSAELRAIQEGKANYGKYLVEKARPPNRLDQVFDYPVHRLRIQIQYFNEGLLQRMISQGVRQVPSCGCVDPRPPPSTHDDTFSLITRNERHRQKDPSWCASAEESDR</sequence>
<evidence type="ECO:0000313" key="2">
    <source>
        <dbReference type="EMBL" id="GFS71680.1"/>
    </source>
</evidence>
<comment type="caution">
    <text evidence="2">The sequence shown here is derived from an EMBL/GenBank/DDBJ whole genome shotgun (WGS) entry which is preliminary data.</text>
</comment>
<organism evidence="2 3">
    <name type="scientific">Nephila pilipes</name>
    <name type="common">Giant wood spider</name>
    <name type="synonym">Nephila maculata</name>
    <dbReference type="NCBI Taxonomy" id="299642"/>
    <lineage>
        <taxon>Eukaryota</taxon>
        <taxon>Metazoa</taxon>
        <taxon>Ecdysozoa</taxon>
        <taxon>Arthropoda</taxon>
        <taxon>Chelicerata</taxon>
        <taxon>Arachnida</taxon>
        <taxon>Araneae</taxon>
        <taxon>Araneomorphae</taxon>
        <taxon>Entelegynae</taxon>
        <taxon>Araneoidea</taxon>
        <taxon>Nephilidae</taxon>
        <taxon>Nephila</taxon>
    </lineage>
</organism>
<dbReference type="Proteomes" id="UP000887013">
    <property type="component" value="Unassembled WGS sequence"/>
</dbReference>
<gene>
    <name evidence="2" type="ORF">NPIL_267191</name>
</gene>